<evidence type="ECO:0000313" key="3">
    <source>
        <dbReference type="Proteomes" id="UP000287651"/>
    </source>
</evidence>
<name>A0A426XWP7_ENSVE</name>
<organism evidence="2 3">
    <name type="scientific">Ensete ventricosum</name>
    <name type="common">Abyssinian banana</name>
    <name type="synonym">Musa ensete</name>
    <dbReference type="NCBI Taxonomy" id="4639"/>
    <lineage>
        <taxon>Eukaryota</taxon>
        <taxon>Viridiplantae</taxon>
        <taxon>Streptophyta</taxon>
        <taxon>Embryophyta</taxon>
        <taxon>Tracheophyta</taxon>
        <taxon>Spermatophyta</taxon>
        <taxon>Magnoliopsida</taxon>
        <taxon>Liliopsida</taxon>
        <taxon>Zingiberales</taxon>
        <taxon>Musaceae</taxon>
        <taxon>Ensete</taxon>
    </lineage>
</organism>
<keyword evidence="1" id="KW-0472">Membrane</keyword>
<keyword evidence="1" id="KW-1133">Transmembrane helix</keyword>
<evidence type="ECO:0000256" key="1">
    <source>
        <dbReference type="SAM" id="Phobius"/>
    </source>
</evidence>
<reference evidence="2 3" key="1">
    <citation type="journal article" date="2014" name="Agronomy (Basel)">
        <title>A Draft Genome Sequence for Ensete ventricosum, the Drought-Tolerant Tree Against Hunger.</title>
        <authorList>
            <person name="Harrison J."/>
            <person name="Moore K.A."/>
            <person name="Paszkiewicz K."/>
            <person name="Jones T."/>
            <person name="Grant M."/>
            <person name="Ambacheew D."/>
            <person name="Muzemil S."/>
            <person name="Studholme D.J."/>
        </authorList>
    </citation>
    <scope>NUCLEOTIDE SEQUENCE [LARGE SCALE GENOMIC DNA]</scope>
</reference>
<dbReference type="Proteomes" id="UP000287651">
    <property type="component" value="Unassembled WGS sequence"/>
</dbReference>
<dbReference type="AlphaFoldDB" id="A0A426XWP7"/>
<feature type="transmembrane region" description="Helical" evidence="1">
    <location>
        <begin position="12"/>
        <end position="33"/>
    </location>
</feature>
<keyword evidence="1" id="KW-0812">Transmembrane</keyword>
<protein>
    <submittedName>
        <fullName evidence="2">Uncharacterized protein</fullName>
    </submittedName>
</protein>
<dbReference type="EMBL" id="AMZH03016834">
    <property type="protein sequence ID" value="RRT43906.1"/>
    <property type="molecule type" value="Genomic_DNA"/>
</dbReference>
<accession>A0A426XWP7</accession>
<gene>
    <name evidence="2" type="ORF">B296_00045808</name>
</gene>
<comment type="caution">
    <text evidence="2">The sequence shown here is derived from an EMBL/GenBank/DDBJ whole genome shotgun (WGS) entry which is preliminary data.</text>
</comment>
<proteinExistence type="predicted"/>
<sequence length="97" mass="10532">MVDFAIPLPRRGAGAFIVSAVGYSYLITLLPLWPTMSSYPFTTPVILAELIRPSRSSRIWMVQELGNLNGAGADPTEQELRNLGSVGADLIEQELGN</sequence>
<evidence type="ECO:0000313" key="2">
    <source>
        <dbReference type="EMBL" id="RRT43906.1"/>
    </source>
</evidence>